<dbReference type="InterPro" id="IPR013748">
    <property type="entry name" value="Rep_factorC_C"/>
</dbReference>
<evidence type="ECO:0000256" key="1">
    <source>
        <dbReference type="ARBA" id="ARBA00005378"/>
    </source>
</evidence>
<organism evidence="7 8">
    <name type="scientific">Intoshia linei</name>
    <dbReference type="NCBI Taxonomy" id="1819745"/>
    <lineage>
        <taxon>Eukaryota</taxon>
        <taxon>Metazoa</taxon>
        <taxon>Spiralia</taxon>
        <taxon>Lophotrochozoa</taxon>
        <taxon>Mesozoa</taxon>
        <taxon>Orthonectida</taxon>
        <taxon>Rhopaluridae</taxon>
        <taxon>Intoshia</taxon>
    </lineage>
</organism>
<dbReference type="GO" id="GO:0006281">
    <property type="term" value="P:DNA repair"/>
    <property type="evidence" value="ECO:0007669"/>
    <property type="project" value="TreeGrafter"/>
</dbReference>
<dbReference type="GO" id="GO:0003689">
    <property type="term" value="F:DNA clamp loader activity"/>
    <property type="evidence" value="ECO:0007669"/>
    <property type="project" value="TreeGrafter"/>
</dbReference>
<dbReference type="PANTHER" id="PTHR11669">
    <property type="entry name" value="REPLICATION FACTOR C / DNA POLYMERASE III GAMMA-TAU SUBUNIT"/>
    <property type="match status" value="1"/>
</dbReference>
<name>A0A177B6S5_9BILA</name>
<dbReference type="AlphaFoldDB" id="A0A177B6S5"/>
<dbReference type="Pfam" id="PF00004">
    <property type="entry name" value="AAA"/>
    <property type="match status" value="1"/>
</dbReference>
<proteinExistence type="inferred from homology"/>
<evidence type="ECO:0000259" key="6">
    <source>
        <dbReference type="SMART" id="SM00382"/>
    </source>
</evidence>
<dbReference type="GO" id="GO:0003677">
    <property type="term" value="F:DNA binding"/>
    <property type="evidence" value="ECO:0007669"/>
    <property type="project" value="InterPro"/>
</dbReference>
<feature type="domain" description="AAA+ ATPase" evidence="6">
    <location>
        <begin position="66"/>
        <end position="213"/>
    </location>
</feature>
<evidence type="ECO:0000256" key="5">
    <source>
        <dbReference type="ARBA" id="ARBA00040745"/>
    </source>
</evidence>
<dbReference type="OrthoDB" id="4199794at2759"/>
<dbReference type="GO" id="GO:0005524">
    <property type="term" value="F:ATP binding"/>
    <property type="evidence" value="ECO:0007669"/>
    <property type="project" value="UniProtKB-KW"/>
</dbReference>
<dbReference type="Proteomes" id="UP000078046">
    <property type="component" value="Unassembled WGS sequence"/>
</dbReference>
<dbReference type="GO" id="GO:0016887">
    <property type="term" value="F:ATP hydrolysis activity"/>
    <property type="evidence" value="ECO:0007669"/>
    <property type="project" value="InterPro"/>
</dbReference>
<dbReference type="GO" id="GO:0006261">
    <property type="term" value="P:DNA-templated DNA replication"/>
    <property type="evidence" value="ECO:0007669"/>
    <property type="project" value="TreeGrafter"/>
</dbReference>
<reference evidence="7 8" key="1">
    <citation type="submission" date="2016-04" db="EMBL/GenBank/DDBJ databases">
        <title>The genome of Intoshia linei affirms orthonectids as highly simplified spiralians.</title>
        <authorList>
            <person name="Mikhailov K.V."/>
            <person name="Slusarev G.S."/>
            <person name="Nikitin M.A."/>
            <person name="Logacheva M.D."/>
            <person name="Penin A."/>
            <person name="Aleoshin V."/>
            <person name="Panchin Y.V."/>
        </authorList>
    </citation>
    <scope>NUCLEOTIDE SEQUENCE [LARGE SCALE GENOMIC DNA]</scope>
    <source>
        <strain evidence="7">Intl2013</strain>
        <tissue evidence="7">Whole animal</tissue>
    </source>
</reference>
<comment type="similarity">
    <text evidence="1">Belongs to the activator 1 small subunits family.</text>
</comment>
<dbReference type="GO" id="GO:0005663">
    <property type="term" value="C:DNA replication factor C complex"/>
    <property type="evidence" value="ECO:0007669"/>
    <property type="project" value="TreeGrafter"/>
</dbReference>
<dbReference type="Gene3D" id="1.20.272.10">
    <property type="match status" value="1"/>
</dbReference>
<dbReference type="Gene3D" id="1.10.8.60">
    <property type="match status" value="1"/>
</dbReference>
<evidence type="ECO:0000313" key="8">
    <source>
        <dbReference type="Proteomes" id="UP000078046"/>
    </source>
</evidence>
<sequence length="375" mass="42395">MILKLYAPRNTKNFKHTVCQCGYKFEYASFSDCDSPVEKYRPTEFNEICGHGTNVKRLAVFAQRGNLPNILLAGPPGTGKTTTIKCIARHLLKDIYDDAVLELNASNERGIDVVRGKIKMFAQKSINLKPGQHKIIILDEADSMTESAQQALRRTMELYSKTTRFALACNYSDKIIGIFINAKNITKRYALDPIQSRCAVIRFSKLADIDVMKRILEIIDFEKISYEDNGLSAILFTAQGDMRQAINNLQATYQAMNHIKGEYVCDEPSPSKIEKMFTCCIESDIDNALSTIDYLWSKGYASDDILSTMLRVLKGTFKMQDILRLEYIRKIVATKMVVAEGLSNINQLYGLIANLCMINCKTMPTDLMNNVECIF</sequence>
<dbReference type="PANTHER" id="PTHR11669:SF5">
    <property type="entry name" value="REPLICATION FACTOR C SUBUNIT 2"/>
    <property type="match status" value="1"/>
</dbReference>
<keyword evidence="2" id="KW-0235">DNA replication</keyword>
<dbReference type="InterPro" id="IPR047854">
    <property type="entry name" value="RFC_lid"/>
</dbReference>
<evidence type="ECO:0000313" key="7">
    <source>
        <dbReference type="EMBL" id="OAF69988.1"/>
    </source>
</evidence>
<evidence type="ECO:0000256" key="2">
    <source>
        <dbReference type="ARBA" id="ARBA00022705"/>
    </source>
</evidence>
<dbReference type="CDD" id="cd18140">
    <property type="entry name" value="HLD_clamp_RFC"/>
    <property type="match status" value="1"/>
</dbReference>
<dbReference type="SMART" id="SM00382">
    <property type="entry name" value="AAA"/>
    <property type="match status" value="1"/>
</dbReference>
<dbReference type="InterPro" id="IPR008921">
    <property type="entry name" value="DNA_pol3_clamp-load_cplx_C"/>
</dbReference>
<evidence type="ECO:0000256" key="3">
    <source>
        <dbReference type="ARBA" id="ARBA00022741"/>
    </source>
</evidence>
<evidence type="ECO:0000256" key="4">
    <source>
        <dbReference type="ARBA" id="ARBA00022840"/>
    </source>
</evidence>
<dbReference type="InterPro" id="IPR027417">
    <property type="entry name" value="P-loop_NTPase"/>
</dbReference>
<dbReference type="Pfam" id="PF08542">
    <property type="entry name" value="Rep_fac_C"/>
    <property type="match status" value="1"/>
</dbReference>
<comment type="caution">
    <text evidence="7">The sequence shown here is derived from an EMBL/GenBank/DDBJ whole genome shotgun (WGS) entry which is preliminary data.</text>
</comment>
<dbReference type="EMBL" id="LWCA01000202">
    <property type="protein sequence ID" value="OAF69988.1"/>
    <property type="molecule type" value="Genomic_DNA"/>
</dbReference>
<dbReference type="FunFam" id="1.10.8.60:FF:000012">
    <property type="entry name" value="Replication factor C subunit 4"/>
    <property type="match status" value="1"/>
</dbReference>
<dbReference type="SUPFAM" id="SSF48019">
    <property type="entry name" value="post-AAA+ oligomerization domain-like"/>
    <property type="match status" value="1"/>
</dbReference>
<accession>A0A177B6S5</accession>
<protein>
    <recommendedName>
        <fullName evidence="5">Replication factor C subunit 2</fullName>
    </recommendedName>
</protein>
<keyword evidence="3" id="KW-0547">Nucleotide-binding</keyword>
<dbReference type="InterPro" id="IPR003959">
    <property type="entry name" value="ATPase_AAA_core"/>
</dbReference>
<keyword evidence="8" id="KW-1185">Reference proteome</keyword>
<dbReference type="GO" id="GO:0005634">
    <property type="term" value="C:nucleus"/>
    <property type="evidence" value="ECO:0007669"/>
    <property type="project" value="TreeGrafter"/>
</dbReference>
<dbReference type="InterPro" id="IPR050238">
    <property type="entry name" value="DNA_Rep/Repair_Clamp_Loader"/>
</dbReference>
<dbReference type="Gene3D" id="3.40.50.300">
    <property type="entry name" value="P-loop containing nucleotide triphosphate hydrolases"/>
    <property type="match status" value="1"/>
</dbReference>
<keyword evidence="4" id="KW-0067">ATP-binding</keyword>
<dbReference type="SUPFAM" id="SSF52540">
    <property type="entry name" value="P-loop containing nucleoside triphosphate hydrolases"/>
    <property type="match status" value="1"/>
</dbReference>
<dbReference type="CDD" id="cd00009">
    <property type="entry name" value="AAA"/>
    <property type="match status" value="1"/>
</dbReference>
<gene>
    <name evidence="7" type="ORF">A3Q56_02259</name>
</gene>
<dbReference type="InterPro" id="IPR003593">
    <property type="entry name" value="AAA+_ATPase"/>
</dbReference>